<dbReference type="Proteomes" id="UP000598971">
    <property type="component" value="Unassembled WGS sequence"/>
</dbReference>
<organism evidence="1 2">
    <name type="scientific">Limnovirga soli</name>
    <dbReference type="NCBI Taxonomy" id="2656915"/>
    <lineage>
        <taxon>Bacteria</taxon>
        <taxon>Pseudomonadati</taxon>
        <taxon>Bacteroidota</taxon>
        <taxon>Chitinophagia</taxon>
        <taxon>Chitinophagales</taxon>
        <taxon>Chitinophagaceae</taxon>
        <taxon>Limnovirga</taxon>
    </lineage>
</organism>
<keyword evidence="2" id="KW-1185">Reference proteome</keyword>
<evidence type="ECO:0000313" key="1">
    <source>
        <dbReference type="EMBL" id="NNV55122.1"/>
    </source>
</evidence>
<dbReference type="InterPro" id="IPR011747">
    <property type="entry name" value="CHP02241"/>
</dbReference>
<dbReference type="RefSeq" id="WP_171607052.1">
    <property type="nucleotide sequence ID" value="NZ_WHPF01000004.1"/>
</dbReference>
<protein>
    <submittedName>
        <fullName evidence="1">Phage tail protein</fullName>
    </submittedName>
</protein>
<dbReference type="PANTHER" id="PTHR38009">
    <property type="entry name" value="CONSERVED HYPOTHETICAL PHAGE TAIL PROTEIN"/>
    <property type="match status" value="1"/>
</dbReference>
<dbReference type="AlphaFoldDB" id="A0A8J8FCU6"/>
<proteinExistence type="predicted"/>
<dbReference type="InterPro" id="IPR010667">
    <property type="entry name" value="Phage_T4_Gp19"/>
</dbReference>
<dbReference type="GO" id="GO:0005198">
    <property type="term" value="F:structural molecule activity"/>
    <property type="evidence" value="ECO:0007669"/>
    <property type="project" value="InterPro"/>
</dbReference>
<gene>
    <name evidence="1" type="ORF">GD597_06610</name>
</gene>
<reference evidence="1" key="1">
    <citation type="submission" date="2019-10" db="EMBL/GenBank/DDBJ databases">
        <title>Draft genome sequence of Panacibacter sp. KCS-6.</title>
        <authorList>
            <person name="Yim K.J."/>
        </authorList>
    </citation>
    <scope>NUCLEOTIDE SEQUENCE</scope>
    <source>
        <strain evidence="1">KCS-6</strain>
    </source>
</reference>
<dbReference type="PANTHER" id="PTHR38009:SF1">
    <property type="entry name" value="CONSERVED HYPOTHETICAL PHAGE TAIL PROTEIN"/>
    <property type="match status" value="1"/>
</dbReference>
<dbReference type="NCBIfam" id="TIGR02241">
    <property type="entry name" value="conserved hypothetical phage tail region protein"/>
    <property type="match status" value="1"/>
</dbReference>
<evidence type="ECO:0000313" key="2">
    <source>
        <dbReference type="Proteomes" id="UP000598971"/>
    </source>
</evidence>
<sequence length="142" mass="15863">MSQVLTHYHFRVEWGGTNIGFTEVSGLDIEVEAIEHRNGSSPVDSVAKIPGLRKYANITLKRNISAGDSDFFDWINTKLMSTIERRDVVISLLDQEHTPVITWRARNAFPIQYRGPVLQSCDGGIATETLVLAHEGLIVENV</sequence>
<comment type="caution">
    <text evidence="1">The sequence shown here is derived from an EMBL/GenBank/DDBJ whole genome shotgun (WGS) entry which is preliminary data.</text>
</comment>
<accession>A0A8J8FCU6</accession>
<dbReference type="EMBL" id="WHPF01000004">
    <property type="protein sequence ID" value="NNV55122.1"/>
    <property type="molecule type" value="Genomic_DNA"/>
</dbReference>
<name>A0A8J8FCU6_9BACT</name>
<dbReference type="Pfam" id="PF06841">
    <property type="entry name" value="Phage_T4_gp19"/>
    <property type="match status" value="1"/>
</dbReference>